<reference evidence="9" key="1">
    <citation type="submission" date="2022-01" db="EMBL/GenBank/DDBJ databases">
        <authorList>
            <person name="Criscuolo A."/>
        </authorList>
    </citation>
    <scope>NUCLEOTIDE SEQUENCE</scope>
    <source>
        <strain evidence="9">CIP111893</strain>
    </source>
</reference>
<evidence type="ECO:0000256" key="4">
    <source>
        <dbReference type="ARBA" id="ARBA00022544"/>
    </source>
</evidence>
<evidence type="ECO:0000313" key="10">
    <source>
        <dbReference type="Proteomes" id="UP000838686"/>
    </source>
</evidence>
<dbReference type="InterPro" id="IPR004761">
    <property type="entry name" value="Spore_GerAB"/>
</dbReference>
<dbReference type="PANTHER" id="PTHR34975">
    <property type="entry name" value="SPORE GERMINATION PROTEIN A2"/>
    <property type="match status" value="1"/>
</dbReference>
<feature type="transmembrane region" description="Helical" evidence="8">
    <location>
        <begin position="267"/>
        <end position="291"/>
    </location>
</feature>
<evidence type="ECO:0000256" key="3">
    <source>
        <dbReference type="ARBA" id="ARBA00022448"/>
    </source>
</evidence>
<comment type="similarity">
    <text evidence="2">Belongs to the amino acid-polyamine-organocation (APC) superfamily. Spore germination protein (SGP) (TC 2.A.3.9) family.</text>
</comment>
<feature type="transmembrane region" description="Helical" evidence="8">
    <location>
        <begin position="34"/>
        <end position="55"/>
    </location>
</feature>
<evidence type="ECO:0000313" key="9">
    <source>
        <dbReference type="EMBL" id="CAH1208913.1"/>
    </source>
</evidence>
<keyword evidence="4" id="KW-0309">Germination</keyword>
<keyword evidence="7 8" id="KW-0472">Membrane</keyword>
<name>A0ABN8GL86_9BACL</name>
<organism evidence="9 10">
    <name type="scientific">Paenibacillus plantiphilus</name>
    <dbReference type="NCBI Taxonomy" id="2905650"/>
    <lineage>
        <taxon>Bacteria</taxon>
        <taxon>Bacillati</taxon>
        <taxon>Bacillota</taxon>
        <taxon>Bacilli</taxon>
        <taxon>Bacillales</taxon>
        <taxon>Paenibacillaceae</taxon>
        <taxon>Paenibacillus</taxon>
    </lineage>
</organism>
<dbReference type="NCBIfam" id="TIGR00912">
    <property type="entry name" value="2A0309"/>
    <property type="match status" value="1"/>
</dbReference>
<keyword evidence="3" id="KW-0813">Transport</keyword>
<feature type="transmembrane region" description="Helical" evidence="8">
    <location>
        <begin position="141"/>
        <end position="164"/>
    </location>
</feature>
<dbReference type="Pfam" id="PF03845">
    <property type="entry name" value="Spore_permease"/>
    <property type="match status" value="1"/>
</dbReference>
<dbReference type="RefSeq" id="WP_236343298.1">
    <property type="nucleotide sequence ID" value="NZ_CAKMMF010000015.1"/>
</dbReference>
<feature type="transmembrane region" description="Helical" evidence="8">
    <location>
        <begin position="7"/>
        <end position="28"/>
    </location>
</feature>
<keyword evidence="10" id="KW-1185">Reference proteome</keyword>
<feature type="transmembrane region" description="Helical" evidence="8">
    <location>
        <begin position="336"/>
        <end position="355"/>
    </location>
</feature>
<sequence>MERISKFQLGAMIILFQIGSTPLFEIGSRAKQDAWLVVVVSMLLGSVLLAMFLYIQRREPEMNLSGLFMHYFGPWIGRLLLLFYVAVFAYESMRNLRDFGDLTIMTILPRTPISLIMIIILFLTIYSIYKGMEVFFRVAEFIVWGVLFFYFVLFAMYLISGIIVFDHILPVLENGIQPVIKESLSGYIWFPFGQMIVFLMFWSYLSEKRLLVKTTVLSFVVSGIVILITNVINLMVLGPSLPDISSIPLLQSVQLIQIANILERFDAFVILLFYAGIFIKSTLWFLAAVLGLSQLFQTEYRKFALPVGAIIYSFTFIPPNWQTHVEIGETIAKKYMLNPIYILFIPTILMIIMWIRGPSNKSKSSQA</sequence>
<feature type="transmembrane region" description="Helical" evidence="8">
    <location>
        <begin position="110"/>
        <end position="129"/>
    </location>
</feature>
<evidence type="ECO:0000256" key="1">
    <source>
        <dbReference type="ARBA" id="ARBA00004141"/>
    </source>
</evidence>
<evidence type="ECO:0000256" key="8">
    <source>
        <dbReference type="SAM" id="Phobius"/>
    </source>
</evidence>
<keyword evidence="5 8" id="KW-0812">Transmembrane</keyword>
<evidence type="ECO:0000256" key="6">
    <source>
        <dbReference type="ARBA" id="ARBA00022989"/>
    </source>
</evidence>
<dbReference type="PANTHER" id="PTHR34975:SF2">
    <property type="entry name" value="SPORE GERMINATION PROTEIN A2"/>
    <property type="match status" value="1"/>
</dbReference>
<feature type="transmembrane region" description="Helical" evidence="8">
    <location>
        <begin position="184"/>
        <end position="204"/>
    </location>
</feature>
<feature type="transmembrane region" description="Helical" evidence="8">
    <location>
        <begin position="303"/>
        <end position="321"/>
    </location>
</feature>
<dbReference type="EMBL" id="CAKMMF010000015">
    <property type="protein sequence ID" value="CAH1208913.1"/>
    <property type="molecule type" value="Genomic_DNA"/>
</dbReference>
<gene>
    <name evidence="9" type="primary">yndE_5</name>
    <name evidence="9" type="ORF">PAECIP111893_02933</name>
</gene>
<feature type="transmembrane region" description="Helical" evidence="8">
    <location>
        <begin position="216"/>
        <end position="236"/>
    </location>
</feature>
<accession>A0ABN8GL86</accession>
<evidence type="ECO:0000256" key="7">
    <source>
        <dbReference type="ARBA" id="ARBA00023136"/>
    </source>
</evidence>
<comment type="subcellular location">
    <subcellularLocation>
        <location evidence="1">Membrane</location>
        <topology evidence="1">Multi-pass membrane protein</topology>
    </subcellularLocation>
</comment>
<proteinExistence type="inferred from homology"/>
<keyword evidence="6 8" id="KW-1133">Transmembrane helix</keyword>
<dbReference type="Proteomes" id="UP000838686">
    <property type="component" value="Unassembled WGS sequence"/>
</dbReference>
<feature type="transmembrane region" description="Helical" evidence="8">
    <location>
        <begin position="67"/>
        <end position="90"/>
    </location>
</feature>
<protein>
    <submittedName>
        <fullName evidence="9">Spore germination protein YndE</fullName>
    </submittedName>
</protein>
<evidence type="ECO:0000256" key="5">
    <source>
        <dbReference type="ARBA" id="ARBA00022692"/>
    </source>
</evidence>
<comment type="caution">
    <text evidence="9">The sequence shown here is derived from an EMBL/GenBank/DDBJ whole genome shotgun (WGS) entry which is preliminary data.</text>
</comment>
<evidence type="ECO:0000256" key="2">
    <source>
        <dbReference type="ARBA" id="ARBA00007998"/>
    </source>
</evidence>